<dbReference type="RefSeq" id="WP_093364960.1">
    <property type="nucleotide sequence ID" value="NZ_FOZZ01000004.1"/>
</dbReference>
<gene>
    <name evidence="1" type="ORF">SAMN05660206_104264</name>
</gene>
<evidence type="ECO:0008006" key="3">
    <source>
        <dbReference type="Google" id="ProtNLM"/>
    </source>
</evidence>
<dbReference type="EMBL" id="FOZZ01000004">
    <property type="protein sequence ID" value="SFS75575.1"/>
    <property type="molecule type" value="Genomic_DNA"/>
</dbReference>
<dbReference type="OrthoDB" id="798998at2"/>
<keyword evidence="2" id="KW-1185">Reference proteome</keyword>
<dbReference type="Proteomes" id="UP000198785">
    <property type="component" value="Unassembled WGS sequence"/>
</dbReference>
<evidence type="ECO:0000313" key="1">
    <source>
        <dbReference type="EMBL" id="SFS75575.1"/>
    </source>
</evidence>
<accession>A0A1I6SF24</accession>
<dbReference type="AlphaFoldDB" id="A0A1I6SF24"/>
<dbReference type="PROSITE" id="PS51257">
    <property type="entry name" value="PROKAR_LIPOPROTEIN"/>
    <property type="match status" value="1"/>
</dbReference>
<protein>
    <recommendedName>
        <fullName evidence="3">Lipoprotein</fullName>
    </recommendedName>
</protein>
<name>A0A1I6SF24_9SPHI</name>
<sequence>MRSITFFTFGLTAILLLSCSKHKEEDMLDMSCESAMCTDMLVTISAKVVDNQGKPVALTQTKVTRLSNGEVLTNPFAKEDWRLYQQYGNYPIVSDLHDKVLPKFKKIPVRFQGYIGSKEVINTIYTVAFDCCHISLISGEREIVVR</sequence>
<dbReference type="STRING" id="683125.SAMN05660206_104264"/>
<proteinExistence type="predicted"/>
<reference evidence="1 2" key="1">
    <citation type="submission" date="2016-10" db="EMBL/GenBank/DDBJ databases">
        <authorList>
            <person name="de Groot N.N."/>
        </authorList>
    </citation>
    <scope>NUCLEOTIDE SEQUENCE [LARGE SCALE GENOMIC DNA]</scope>
    <source>
        <strain evidence="1 2">DSM 22789</strain>
    </source>
</reference>
<organism evidence="1 2">
    <name type="scientific">Sphingobacterium wenxiniae</name>
    <dbReference type="NCBI Taxonomy" id="683125"/>
    <lineage>
        <taxon>Bacteria</taxon>
        <taxon>Pseudomonadati</taxon>
        <taxon>Bacteroidota</taxon>
        <taxon>Sphingobacteriia</taxon>
        <taxon>Sphingobacteriales</taxon>
        <taxon>Sphingobacteriaceae</taxon>
        <taxon>Sphingobacterium</taxon>
    </lineage>
</organism>
<evidence type="ECO:0000313" key="2">
    <source>
        <dbReference type="Proteomes" id="UP000198785"/>
    </source>
</evidence>